<dbReference type="Proteomes" id="UP000238707">
    <property type="component" value="Unassembled WGS sequence"/>
</dbReference>
<sequence>MLYHDANKISGLERIDLWESFVLGWELKGEELRIKIDAYLLPDHDGYTEPKEKEWACFASAYLIFDGVKDIYGFSDLTECKPAVDATGEKDFGHIEDFQFTVLGEYIFTIEFAGKLSFKAKGVRISLENV</sequence>
<evidence type="ECO:0000313" key="2">
    <source>
        <dbReference type="Proteomes" id="UP000238707"/>
    </source>
</evidence>
<reference evidence="1 2" key="1">
    <citation type="submission" date="2016-12" db="EMBL/GenBank/DDBJ databases">
        <title>Diversity of luminous bacteria.</title>
        <authorList>
            <person name="Yoshizawa S."/>
            <person name="Kogure K."/>
        </authorList>
    </citation>
    <scope>NUCLEOTIDE SEQUENCE [LARGE SCALE GENOMIC DNA]</scope>
    <source>
        <strain evidence="1 2">LC2-408</strain>
    </source>
</reference>
<keyword evidence="2" id="KW-1185">Reference proteome</keyword>
<dbReference type="EMBL" id="MSCI01000001">
    <property type="protein sequence ID" value="PQJ63636.1"/>
    <property type="molecule type" value="Genomic_DNA"/>
</dbReference>
<organism evidence="1 2">
    <name type="scientific">Vibrio chagasii</name>
    <dbReference type="NCBI Taxonomy" id="170679"/>
    <lineage>
        <taxon>Bacteria</taxon>
        <taxon>Pseudomonadati</taxon>
        <taxon>Pseudomonadota</taxon>
        <taxon>Gammaproteobacteria</taxon>
        <taxon>Vibrionales</taxon>
        <taxon>Vibrionaceae</taxon>
        <taxon>Vibrio</taxon>
    </lineage>
</organism>
<gene>
    <name evidence="1" type="ORF">BTO10_02135</name>
</gene>
<name>A0A2S7VN99_9VIBR</name>
<accession>A0A2S7VN99</accession>
<proteinExistence type="predicted"/>
<dbReference type="AlphaFoldDB" id="A0A2S7VN99"/>
<comment type="caution">
    <text evidence="1">The sequence shown here is derived from an EMBL/GenBank/DDBJ whole genome shotgun (WGS) entry which is preliminary data.</text>
</comment>
<evidence type="ECO:0000313" key="1">
    <source>
        <dbReference type="EMBL" id="PQJ63636.1"/>
    </source>
</evidence>
<dbReference type="RefSeq" id="WP_105023407.1">
    <property type="nucleotide sequence ID" value="NZ_MSCI01000001.1"/>
</dbReference>
<protein>
    <submittedName>
        <fullName evidence="1">Uncharacterized protein</fullName>
    </submittedName>
</protein>